<organism evidence="1 2">
    <name type="scientific">Pistacia atlantica</name>
    <dbReference type="NCBI Taxonomy" id="434234"/>
    <lineage>
        <taxon>Eukaryota</taxon>
        <taxon>Viridiplantae</taxon>
        <taxon>Streptophyta</taxon>
        <taxon>Embryophyta</taxon>
        <taxon>Tracheophyta</taxon>
        <taxon>Spermatophyta</taxon>
        <taxon>Magnoliopsida</taxon>
        <taxon>eudicotyledons</taxon>
        <taxon>Gunneridae</taxon>
        <taxon>Pentapetalae</taxon>
        <taxon>rosids</taxon>
        <taxon>malvids</taxon>
        <taxon>Sapindales</taxon>
        <taxon>Anacardiaceae</taxon>
        <taxon>Pistacia</taxon>
    </lineage>
</organism>
<reference evidence="2" key="1">
    <citation type="journal article" date="2023" name="G3 (Bethesda)">
        <title>Genome assembly and association tests identify interacting loci associated with vigor, precocity, and sex in interspecific pistachio rootstocks.</title>
        <authorList>
            <person name="Palmer W."/>
            <person name="Jacygrad E."/>
            <person name="Sagayaradj S."/>
            <person name="Cavanaugh K."/>
            <person name="Han R."/>
            <person name="Bertier L."/>
            <person name="Beede B."/>
            <person name="Kafkas S."/>
            <person name="Golino D."/>
            <person name="Preece J."/>
            <person name="Michelmore R."/>
        </authorList>
    </citation>
    <scope>NUCLEOTIDE SEQUENCE [LARGE SCALE GENOMIC DNA]</scope>
</reference>
<dbReference type="Proteomes" id="UP001164250">
    <property type="component" value="Chromosome 13"/>
</dbReference>
<evidence type="ECO:0000313" key="1">
    <source>
        <dbReference type="EMBL" id="KAJ0080599.1"/>
    </source>
</evidence>
<name>A0ACC0ZZC6_9ROSI</name>
<comment type="caution">
    <text evidence="1">The sequence shown here is derived from an EMBL/GenBank/DDBJ whole genome shotgun (WGS) entry which is preliminary data.</text>
</comment>
<sequence>MDQKLNGLHSNNHNDKSSEINGCCTLSSQKYKPEAFSPDMQIVGVLEDLDSMDLQKKLNLNCVPELCFKVSDEWWQTPEEGNHDVPAGEYEQVGPRIACRCQIIRSVSQWSAGTSQTEESIHSTYCSLIENAQHFIYIENQFFISGLSGDEVIQNRVLEALYKRIVKAYKEQKCFRVIIVIPLVPGFQGGIDDGGAATVRALMHWQYRTISREKTSILHNLNMLLGPKTQDYITFYDDRAALIGSSNINDRSLLGSRDSEIGVLIEDKEFLESSMNGEPWKAGKFSYTLRCSLWCEHLGLPAGETGQISDPMADATYRDLWIATAKENTIIYQDVFDCIPNELIHSRAALRQSMSQRKEKLGHTTIDLGIAPEELETYKNGEINLMDPNGTIEVCEGTSCFLPLRVHVSRRFKTILQ</sequence>
<evidence type="ECO:0000313" key="2">
    <source>
        <dbReference type="Proteomes" id="UP001164250"/>
    </source>
</evidence>
<gene>
    <name evidence="1" type="ORF">Patl1_22329</name>
</gene>
<proteinExistence type="predicted"/>
<dbReference type="EMBL" id="CM047909">
    <property type="protein sequence ID" value="KAJ0080599.1"/>
    <property type="molecule type" value="Genomic_DNA"/>
</dbReference>
<keyword evidence="2" id="KW-1185">Reference proteome</keyword>
<accession>A0ACC0ZZC6</accession>
<protein>
    <submittedName>
        <fullName evidence="1">Uncharacterized protein</fullName>
    </submittedName>
</protein>